<evidence type="ECO:0000313" key="6">
    <source>
        <dbReference type="EMBL" id="CAB3766575.1"/>
    </source>
</evidence>
<dbReference type="PANTHER" id="PTHR46796">
    <property type="entry name" value="HTH-TYPE TRANSCRIPTIONAL ACTIVATOR RHAS-RELATED"/>
    <property type="match status" value="1"/>
</dbReference>
<dbReference type="SMART" id="SM00342">
    <property type="entry name" value="HTH_ARAC"/>
    <property type="match status" value="1"/>
</dbReference>
<evidence type="ECO:0000259" key="5">
    <source>
        <dbReference type="PROSITE" id="PS01124"/>
    </source>
</evidence>
<keyword evidence="7" id="KW-1185">Reference proteome</keyword>
<gene>
    <name evidence="6" type="primary">rhaS_19</name>
    <name evidence="6" type="ORF">LMG29739_04863</name>
</gene>
<organism evidence="6 7">
    <name type="scientific">Paraburkholderia solisilvae</name>
    <dbReference type="NCBI Taxonomy" id="624376"/>
    <lineage>
        <taxon>Bacteria</taxon>
        <taxon>Pseudomonadati</taxon>
        <taxon>Pseudomonadota</taxon>
        <taxon>Betaproteobacteria</taxon>
        <taxon>Burkholderiales</taxon>
        <taxon>Burkholderiaceae</taxon>
        <taxon>Paraburkholderia</taxon>
    </lineage>
</organism>
<dbReference type="PROSITE" id="PS00041">
    <property type="entry name" value="HTH_ARAC_FAMILY_1"/>
    <property type="match status" value="1"/>
</dbReference>
<evidence type="ECO:0000256" key="1">
    <source>
        <dbReference type="ARBA" id="ARBA00023015"/>
    </source>
</evidence>
<dbReference type="InterPro" id="IPR020449">
    <property type="entry name" value="Tscrpt_reg_AraC-type_HTH"/>
</dbReference>
<keyword evidence="1" id="KW-0805">Transcription regulation</keyword>
<dbReference type="AlphaFoldDB" id="A0A6J5ENJ5"/>
<dbReference type="InterPro" id="IPR050204">
    <property type="entry name" value="AraC_XylS_family_regulators"/>
</dbReference>
<keyword evidence="2" id="KW-0238">DNA-binding</keyword>
<dbReference type="RefSeq" id="WP_175113992.1">
    <property type="nucleotide sequence ID" value="NZ_CADIKF010000047.1"/>
</dbReference>
<name>A0A6J5ENJ5_9BURK</name>
<dbReference type="PROSITE" id="PS01124">
    <property type="entry name" value="HTH_ARAC_FAMILY_2"/>
    <property type="match status" value="1"/>
</dbReference>
<accession>A0A6J5ENJ5</accession>
<dbReference type="PANTHER" id="PTHR46796:SF14">
    <property type="entry name" value="TRANSCRIPTIONAL REGULATORY PROTEIN"/>
    <property type="match status" value="1"/>
</dbReference>
<dbReference type="PRINTS" id="PR00032">
    <property type="entry name" value="HTHARAC"/>
</dbReference>
<dbReference type="GO" id="GO:0003700">
    <property type="term" value="F:DNA-binding transcription factor activity"/>
    <property type="evidence" value="ECO:0007669"/>
    <property type="project" value="InterPro"/>
</dbReference>
<dbReference type="Pfam" id="PF12833">
    <property type="entry name" value="HTH_18"/>
    <property type="match status" value="1"/>
</dbReference>
<sequence>MNTDKKRIGTGGTHACAHDDAPAAAPRRVLVAPEESWRVPPGQPALHLHEMQAMRASTALPDALEARSDYVIASRWTRQSVDGVEHTSTSSADQHTVGIVLKPTIARFRCGSLLYDGQLAPGSMHVTDPGESAQAVFRAACDVIHLFIPQCVLARQYEEAFGHPHAGELAIGVSQITRDTSLERLSRALAEIQCTDATFASLYVDSICIAIVARLLERHFTLRTPPTVTRATPLPPWRLRRAFDFIEAHLAEPVRLGDIAASVGLTRMHFAAQFRCSTGCTPHTYLLRRRVEHAQGLLQHSEKTLLDVALDCGFRSQAHFTTVFRRLVGDTPNRWRIKARLD</sequence>
<dbReference type="EMBL" id="CADIKF010000047">
    <property type="protein sequence ID" value="CAB3766575.1"/>
    <property type="molecule type" value="Genomic_DNA"/>
</dbReference>
<dbReference type="GO" id="GO:0043565">
    <property type="term" value="F:sequence-specific DNA binding"/>
    <property type="evidence" value="ECO:0007669"/>
    <property type="project" value="InterPro"/>
</dbReference>
<proteinExistence type="predicted"/>
<reference evidence="6 7" key="1">
    <citation type="submission" date="2020-04" db="EMBL/GenBank/DDBJ databases">
        <authorList>
            <person name="De Canck E."/>
        </authorList>
    </citation>
    <scope>NUCLEOTIDE SEQUENCE [LARGE SCALE GENOMIC DNA]</scope>
    <source>
        <strain evidence="6 7">LMG 29739</strain>
    </source>
</reference>
<dbReference type="InterPro" id="IPR009057">
    <property type="entry name" value="Homeodomain-like_sf"/>
</dbReference>
<feature type="region of interest" description="Disordered" evidence="4">
    <location>
        <begin position="1"/>
        <end position="22"/>
    </location>
</feature>
<evidence type="ECO:0000256" key="4">
    <source>
        <dbReference type="SAM" id="MobiDB-lite"/>
    </source>
</evidence>
<evidence type="ECO:0000313" key="7">
    <source>
        <dbReference type="Proteomes" id="UP000494329"/>
    </source>
</evidence>
<dbReference type="Proteomes" id="UP000494329">
    <property type="component" value="Unassembled WGS sequence"/>
</dbReference>
<keyword evidence="3" id="KW-0804">Transcription</keyword>
<dbReference type="InterPro" id="IPR018060">
    <property type="entry name" value="HTH_AraC"/>
</dbReference>
<protein>
    <submittedName>
        <fullName evidence="6">HTH-type transcriptional activator RhaS</fullName>
    </submittedName>
</protein>
<dbReference type="SUPFAM" id="SSF46689">
    <property type="entry name" value="Homeodomain-like"/>
    <property type="match status" value="2"/>
</dbReference>
<dbReference type="Gene3D" id="1.10.10.60">
    <property type="entry name" value="Homeodomain-like"/>
    <property type="match status" value="2"/>
</dbReference>
<evidence type="ECO:0000256" key="2">
    <source>
        <dbReference type="ARBA" id="ARBA00023125"/>
    </source>
</evidence>
<evidence type="ECO:0000256" key="3">
    <source>
        <dbReference type="ARBA" id="ARBA00023163"/>
    </source>
</evidence>
<dbReference type="InterPro" id="IPR018062">
    <property type="entry name" value="HTH_AraC-typ_CS"/>
</dbReference>
<feature type="domain" description="HTH araC/xylS-type" evidence="5">
    <location>
        <begin position="240"/>
        <end position="338"/>
    </location>
</feature>